<evidence type="ECO:0000256" key="8">
    <source>
        <dbReference type="PROSITE-ProRule" id="PRU00042"/>
    </source>
</evidence>
<evidence type="ECO:0000256" key="3">
    <source>
        <dbReference type="ARBA" id="ARBA00022737"/>
    </source>
</evidence>
<dbReference type="PANTHER" id="PTHR16515">
    <property type="entry name" value="PR DOMAIN ZINC FINGER PROTEIN"/>
    <property type="match status" value="1"/>
</dbReference>
<dbReference type="InterPro" id="IPR038441">
    <property type="entry name" value="THAP_Znf_sf"/>
</dbReference>
<keyword evidence="7" id="KW-0539">Nucleus</keyword>
<feature type="domain" description="THAP-type" evidence="12">
    <location>
        <begin position="1"/>
        <end position="85"/>
    </location>
</feature>
<keyword evidence="2 10" id="KW-0479">Metal-binding</keyword>
<feature type="domain" description="C2H2-type" evidence="11">
    <location>
        <begin position="396"/>
        <end position="423"/>
    </location>
</feature>
<keyword evidence="15" id="KW-1185">Reference proteome</keyword>
<feature type="domain" description="C2H2-type" evidence="11">
    <location>
        <begin position="649"/>
        <end position="676"/>
    </location>
</feature>
<evidence type="ECO:0000256" key="6">
    <source>
        <dbReference type="ARBA" id="ARBA00023125"/>
    </source>
</evidence>
<dbReference type="SMART" id="SM00692">
    <property type="entry name" value="DM3"/>
    <property type="match status" value="1"/>
</dbReference>
<protein>
    <submittedName>
        <fullName evidence="14">Uncharacterized protein</fullName>
    </submittedName>
</protein>
<dbReference type="InterPro" id="IPR013087">
    <property type="entry name" value="Znf_C2H2_type"/>
</dbReference>
<evidence type="ECO:0000313" key="15">
    <source>
        <dbReference type="Proteomes" id="UP000823941"/>
    </source>
</evidence>
<organism evidence="14 15">
    <name type="scientific">Plutella xylostella</name>
    <name type="common">Diamondback moth</name>
    <name type="synonym">Plutella maculipennis</name>
    <dbReference type="NCBI Taxonomy" id="51655"/>
    <lineage>
        <taxon>Eukaryota</taxon>
        <taxon>Metazoa</taxon>
        <taxon>Ecdysozoa</taxon>
        <taxon>Arthropoda</taxon>
        <taxon>Hexapoda</taxon>
        <taxon>Insecta</taxon>
        <taxon>Pterygota</taxon>
        <taxon>Neoptera</taxon>
        <taxon>Endopterygota</taxon>
        <taxon>Lepidoptera</taxon>
        <taxon>Glossata</taxon>
        <taxon>Ditrysia</taxon>
        <taxon>Yponomeutoidea</taxon>
        <taxon>Plutellidae</taxon>
        <taxon>Plutella</taxon>
    </lineage>
</organism>
<dbReference type="InterPro" id="IPR036236">
    <property type="entry name" value="Znf_C2H2_sf"/>
</dbReference>
<dbReference type="Proteomes" id="UP000823941">
    <property type="component" value="Chromosome 3"/>
</dbReference>
<dbReference type="InterPro" id="IPR006612">
    <property type="entry name" value="THAP_Znf"/>
</dbReference>
<evidence type="ECO:0000256" key="10">
    <source>
        <dbReference type="PROSITE-ProRule" id="PRU01263"/>
    </source>
</evidence>
<accession>A0ABQ7R574</accession>
<keyword evidence="3" id="KW-0677">Repeat</keyword>
<dbReference type="InterPro" id="IPR012934">
    <property type="entry name" value="Znf_AD"/>
</dbReference>
<comment type="caution">
    <text evidence="14">The sequence shown here is derived from an EMBL/GenBank/DDBJ whole genome shotgun (WGS) entry which is preliminary data.</text>
</comment>
<name>A0ABQ7R574_PLUXY</name>
<feature type="domain" description="C2H2-type" evidence="11">
    <location>
        <begin position="677"/>
        <end position="704"/>
    </location>
</feature>
<dbReference type="Gene3D" id="6.20.210.20">
    <property type="entry name" value="THAP domain"/>
    <property type="match status" value="1"/>
</dbReference>
<keyword evidence="6 9" id="KW-0238">DNA-binding</keyword>
<dbReference type="PROSITE" id="PS51915">
    <property type="entry name" value="ZAD"/>
    <property type="match status" value="1"/>
</dbReference>
<evidence type="ECO:0000313" key="14">
    <source>
        <dbReference type="EMBL" id="KAG7312434.1"/>
    </source>
</evidence>
<keyword evidence="5 10" id="KW-0862">Zinc</keyword>
<dbReference type="Gene3D" id="3.30.160.60">
    <property type="entry name" value="Classic Zinc Finger"/>
    <property type="match status" value="7"/>
</dbReference>
<dbReference type="PROSITE" id="PS50157">
    <property type="entry name" value="ZINC_FINGER_C2H2_2"/>
    <property type="match status" value="8"/>
</dbReference>
<feature type="domain" description="C2H2-type" evidence="11">
    <location>
        <begin position="506"/>
        <end position="534"/>
    </location>
</feature>
<keyword evidence="4 8" id="KW-0863">Zinc-finger</keyword>
<evidence type="ECO:0000259" key="11">
    <source>
        <dbReference type="PROSITE" id="PS50157"/>
    </source>
</evidence>
<dbReference type="EMBL" id="JAHIBW010000003">
    <property type="protein sequence ID" value="KAG7312434.1"/>
    <property type="molecule type" value="Genomic_DNA"/>
</dbReference>
<feature type="domain" description="C2H2-type" evidence="11">
    <location>
        <begin position="705"/>
        <end position="732"/>
    </location>
</feature>
<dbReference type="InterPro" id="IPR050331">
    <property type="entry name" value="Zinc_finger"/>
</dbReference>
<evidence type="ECO:0000256" key="9">
    <source>
        <dbReference type="PROSITE-ProRule" id="PRU00309"/>
    </source>
</evidence>
<evidence type="ECO:0000259" key="13">
    <source>
        <dbReference type="PROSITE" id="PS51915"/>
    </source>
</evidence>
<feature type="domain" description="C2H2-type" evidence="11">
    <location>
        <begin position="452"/>
        <end position="479"/>
    </location>
</feature>
<feature type="binding site" evidence="10">
    <location>
        <position position="103"/>
    </location>
    <ligand>
        <name>Zn(2+)</name>
        <dbReference type="ChEBI" id="CHEBI:29105"/>
    </ligand>
</feature>
<feature type="domain" description="C2H2-type" evidence="11">
    <location>
        <begin position="479"/>
        <end position="507"/>
    </location>
</feature>
<dbReference type="PANTHER" id="PTHR16515:SF49">
    <property type="entry name" value="GASTRULA ZINC FINGER PROTEIN XLCGF49.1-LIKE-RELATED"/>
    <property type="match status" value="1"/>
</dbReference>
<proteinExistence type="predicted"/>
<feature type="domain" description="C2H2-type" evidence="11">
    <location>
        <begin position="733"/>
        <end position="761"/>
    </location>
</feature>
<feature type="domain" description="ZAD" evidence="13">
    <location>
        <begin position="98"/>
        <end position="167"/>
    </location>
</feature>
<dbReference type="Pfam" id="PF00096">
    <property type="entry name" value="zf-C2H2"/>
    <property type="match status" value="3"/>
</dbReference>
<reference evidence="14 15" key="1">
    <citation type="submission" date="2021-06" db="EMBL/GenBank/DDBJ databases">
        <title>A haploid diamondback moth (Plutella xylostella L.) genome assembly resolves 31 chromosomes and identifies a diamide resistance mutation.</title>
        <authorList>
            <person name="Ward C.M."/>
            <person name="Perry K.D."/>
            <person name="Baker G."/>
            <person name="Powis K."/>
            <person name="Heckel D.G."/>
            <person name="Baxter S.W."/>
        </authorList>
    </citation>
    <scope>NUCLEOTIDE SEQUENCE [LARGE SCALE GENOMIC DNA]</scope>
    <source>
        <strain evidence="14 15">LV</strain>
        <tissue evidence="14">Single pupa</tissue>
    </source>
</reference>
<evidence type="ECO:0000259" key="12">
    <source>
        <dbReference type="PROSITE" id="PS50950"/>
    </source>
</evidence>
<evidence type="ECO:0000256" key="5">
    <source>
        <dbReference type="ARBA" id="ARBA00022833"/>
    </source>
</evidence>
<dbReference type="PROSITE" id="PS00028">
    <property type="entry name" value="ZINC_FINGER_C2H2_1"/>
    <property type="match status" value="8"/>
</dbReference>
<evidence type="ECO:0000256" key="4">
    <source>
        <dbReference type="ARBA" id="ARBA00022771"/>
    </source>
</evidence>
<evidence type="ECO:0000256" key="7">
    <source>
        <dbReference type="ARBA" id="ARBA00023242"/>
    </source>
</evidence>
<feature type="binding site" evidence="10">
    <location>
        <position position="140"/>
    </location>
    <ligand>
        <name>Zn(2+)</name>
        <dbReference type="ChEBI" id="CHEBI:29105"/>
    </ligand>
</feature>
<dbReference type="SUPFAM" id="SSF57716">
    <property type="entry name" value="Glucocorticoid receptor-like (DNA-binding domain)"/>
    <property type="match status" value="1"/>
</dbReference>
<dbReference type="Pfam" id="PF05485">
    <property type="entry name" value="THAP"/>
    <property type="match status" value="1"/>
</dbReference>
<dbReference type="SMART" id="SM00355">
    <property type="entry name" value="ZnF_C2H2"/>
    <property type="match status" value="12"/>
</dbReference>
<comment type="subcellular location">
    <subcellularLocation>
        <location evidence="1">Nucleus</location>
    </subcellularLocation>
</comment>
<feature type="binding site" evidence="10">
    <location>
        <position position="100"/>
    </location>
    <ligand>
        <name>Zn(2+)</name>
        <dbReference type="ChEBI" id="CHEBI:29105"/>
    </ligand>
</feature>
<evidence type="ECO:0000256" key="2">
    <source>
        <dbReference type="ARBA" id="ARBA00022723"/>
    </source>
</evidence>
<evidence type="ECO:0000256" key="1">
    <source>
        <dbReference type="ARBA" id="ARBA00004123"/>
    </source>
</evidence>
<dbReference type="SMART" id="SM00980">
    <property type="entry name" value="THAP"/>
    <property type="match status" value="1"/>
</dbReference>
<gene>
    <name evidence="14" type="ORF">JYU34_001936</name>
</gene>
<dbReference type="SUPFAM" id="SSF57667">
    <property type="entry name" value="beta-beta-alpha zinc fingers"/>
    <property type="match status" value="3"/>
</dbReference>
<sequence>MVSYCCVKDCRNNSSEKKRRSHTVITFHAFPTNPEARSKWLKAIGRPSWDPPNHARVCSAHFSREQINREHQRTRLKDDACPVRDLPANSYFEATEMEVCRMCLATDVKMYSLHEELLKTCFKAIVGLNKDIEGLPQFVCYECAFQLLKCYNLIEKSIIAKATLLKIFSENGEVTKNLVRKINRTELNLKSSLKVNNIVPKTIFDLQYDDDLKTYINTLRTEENICKNEVKSTTNDILNSIKVAKQNTSKRKADNDENLSVGYKIEVNLDLNDEDYKFEESYSENNIIPNNFVNINDNVKEDNACDSDGSDLIMDEPDYNSDSKDDKTFEIKPIKDIKKPVAKVKKKATKSKLINGLTPDEVEMQKYFDIAILTLEEQIEDREKMKELPAYRDALYKCEVCYKTYLHPDAFKMHMDNHSPKHGSVECPVCRLRYKTDTLARSHANRTHGKKFHCKTCPKVFTNVRIAKKHQKRHDGYKYTCESCDFSTIHESAYNTHVRARHAGRYTCVRCGHACASEKGLNLHVQRSHGGSVGQESSESACAPCDLRFSSADEWRHHVTTDARHLSSGAPPTTDPATTCPHCGLVCASPRQLQSHVGSHAAPPAQTSVVYPRLCQHCGETVNNRKEHYFHVRKQHPALRGDYQPLITAVCDTCGKGFQNTTKLHLHELRHGGVGTVRCPHCPRLFYDKYQLARHATVHSDRRPHRCGLCSKSFKLRSNLDRHAKVHSGATPYPCTLCGKQFRYSSSRNLHVRTVHYKQPHPPRKKRTKNVASYE</sequence>
<dbReference type="PROSITE" id="PS50950">
    <property type="entry name" value="ZF_THAP"/>
    <property type="match status" value="1"/>
</dbReference>
<feature type="binding site" evidence="10">
    <location>
        <position position="143"/>
    </location>
    <ligand>
        <name>Zn(2+)</name>
        <dbReference type="ChEBI" id="CHEBI:29105"/>
    </ligand>
</feature>